<organism evidence="2 3">
    <name type="scientific">Gymnopilus junonius</name>
    <name type="common">Spectacular rustgill mushroom</name>
    <name type="synonym">Gymnopilus spectabilis subsp. junonius</name>
    <dbReference type="NCBI Taxonomy" id="109634"/>
    <lineage>
        <taxon>Eukaryota</taxon>
        <taxon>Fungi</taxon>
        <taxon>Dikarya</taxon>
        <taxon>Basidiomycota</taxon>
        <taxon>Agaricomycotina</taxon>
        <taxon>Agaricomycetes</taxon>
        <taxon>Agaricomycetidae</taxon>
        <taxon>Agaricales</taxon>
        <taxon>Agaricineae</taxon>
        <taxon>Hymenogastraceae</taxon>
        <taxon>Gymnopilus</taxon>
    </lineage>
</organism>
<accession>A0A9P5NCX4</accession>
<feature type="compositionally biased region" description="Low complexity" evidence="1">
    <location>
        <begin position="511"/>
        <end position="521"/>
    </location>
</feature>
<keyword evidence="3" id="KW-1185">Reference proteome</keyword>
<feature type="compositionally biased region" description="Acidic residues" evidence="1">
    <location>
        <begin position="483"/>
        <end position="493"/>
    </location>
</feature>
<proteinExistence type="predicted"/>
<feature type="compositionally biased region" description="Polar residues" evidence="1">
    <location>
        <begin position="500"/>
        <end position="510"/>
    </location>
</feature>
<dbReference type="OrthoDB" id="3270336at2759"/>
<reference evidence="2" key="1">
    <citation type="submission" date="2020-11" db="EMBL/GenBank/DDBJ databases">
        <authorList>
            <consortium name="DOE Joint Genome Institute"/>
            <person name="Ahrendt S."/>
            <person name="Riley R."/>
            <person name="Andreopoulos W."/>
            <person name="LaButti K."/>
            <person name="Pangilinan J."/>
            <person name="Ruiz-duenas F.J."/>
            <person name="Barrasa J.M."/>
            <person name="Sanchez-Garcia M."/>
            <person name="Camarero S."/>
            <person name="Miyauchi S."/>
            <person name="Serrano A."/>
            <person name="Linde D."/>
            <person name="Babiker R."/>
            <person name="Drula E."/>
            <person name="Ayuso-Fernandez I."/>
            <person name="Pacheco R."/>
            <person name="Padilla G."/>
            <person name="Ferreira P."/>
            <person name="Barriuso J."/>
            <person name="Kellner H."/>
            <person name="Castanera R."/>
            <person name="Alfaro M."/>
            <person name="Ramirez L."/>
            <person name="Pisabarro A.G."/>
            <person name="Kuo A."/>
            <person name="Tritt A."/>
            <person name="Lipzen A."/>
            <person name="He G."/>
            <person name="Yan M."/>
            <person name="Ng V."/>
            <person name="Cullen D."/>
            <person name="Martin F."/>
            <person name="Rosso M.-N."/>
            <person name="Henrissat B."/>
            <person name="Hibbett D."/>
            <person name="Martinez A.T."/>
            <person name="Grigoriev I.V."/>
        </authorList>
    </citation>
    <scope>NUCLEOTIDE SEQUENCE</scope>
    <source>
        <strain evidence="2">AH 44721</strain>
    </source>
</reference>
<comment type="caution">
    <text evidence="2">The sequence shown here is derived from an EMBL/GenBank/DDBJ whole genome shotgun (WGS) entry which is preliminary data.</text>
</comment>
<dbReference type="Proteomes" id="UP000724874">
    <property type="component" value="Unassembled WGS sequence"/>
</dbReference>
<evidence type="ECO:0000313" key="3">
    <source>
        <dbReference type="Proteomes" id="UP000724874"/>
    </source>
</evidence>
<sequence length="786" mass="89321">MAPVDSQIVHPAPGALHDHEVDFLNWSAFVQQGILYCSPNCSRPVVIPQLSGDPFKRSHLRREMFQQPVWWSDVWGWLCAVPLSPSFISLPFEPMCWKPEVEETWVSFQGWSSEKRYRMREQDAKAWLEKEVLLFEAAQKLDYVTSKAAAWRMINVARDWFSIWMGFLSYLIAQTVNYANDPEDNAGLRCWYRLLLDRGFSDAWLSGLMGSTVNSFNAATPRARIVMQLTEQQVARPKIGWFLAHHIPVWFVWSKREEEAVARDRELAYLHPPNEVLQRALQRIFHSPSLPLATLVIKRYYNLTLGNPVNDDTLKVLSLDLAPSFVVEFVTSQFLKEDELCSHDANSAPLFLKEFLKRHNTETHRSAEEAAALPSQGMVERTNPDNRIFSHWLDYFSRRDKLQKELETVQTPEDVSAVHHMNAALRRRTQKCIPGRGVRVKKSNHQNTLACYEDFETRYNPFFNEWDFCMDYLGSPVLKGYDPGDDSDDDYDYDGNNNSQPQYAAQNGAQSSPSEPSSPVPTAGSDRSGDNFRPDDDYQETPQADVLENLSLLYGYVISLGSFFVPDQKSRRLSAGDTMKFLGFRSDTSWNSLSHNEQQAISTFVTCISSDQKSLSQVPQELDDLNGYNPLSLTSLFNFSLIKHPAKDLFVFHSPRPSIIKWSLGVMSARAALPGRGLTGGHPWAGCTEFVSIHDVLAGPSVEVTVHRRGYVAPSESIGESYWDDDLSESEMAKLCGHGLQTAAVSWFPPALTWEDSGYNWLEWRNTMKPSFRSGWTAFSMIAPSP</sequence>
<dbReference type="AlphaFoldDB" id="A0A9P5NCX4"/>
<gene>
    <name evidence="2" type="ORF">CPB84DRAFT_1852983</name>
</gene>
<name>A0A9P5NCX4_GYMJU</name>
<feature type="compositionally biased region" description="Basic and acidic residues" evidence="1">
    <location>
        <begin position="527"/>
        <end position="536"/>
    </location>
</feature>
<feature type="region of interest" description="Disordered" evidence="1">
    <location>
        <begin position="480"/>
        <end position="539"/>
    </location>
</feature>
<evidence type="ECO:0000256" key="1">
    <source>
        <dbReference type="SAM" id="MobiDB-lite"/>
    </source>
</evidence>
<protein>
    <submittedName>
        <fullName evidence="2">Uncharacterized protein</fullName>
    </submittedName>
</protein>
<evidence type="ECO:0000313" key="2">
    <source>
        <dbReference type="EMBL" id="KAF8876374.1"/>
    </source>
</evidence>
<dbReference type="EMBL" id="JADNYJ010000183">
    <property type="protein sequence ID" value="KAF8876374.1"/>
    <property type="molecule type" value="Genomic_DNA"/>
</dbReference>